<feature type="domain" description="PAS" evidence="17">
    <location>
        <begin position="35"/>
        <end position="89"/>
    </location>
</feature>
<keyword evidence="7" id="KW-0547">Nucleotide-binding</keyword>
<evidence type="ECO:0000256" key="4">
    <source>
        <dbReference type="ARBA" id="ARBA00022553"/>
    </source>
</evidence>
<evidence type="ECO:0000256" key="6">
    <source>
        <dbReference type="ARBA" id="ARBA00022679"/>
    </source>
</evidence>
<dbReference type="SMART" id="SM00091">
    <property type="entry name" value="PAS"/>
    <property type="match status" value="1"/>
</dbReference>
<evidence type="ECO:0000256" key="1">
    <source>
        <dbReference type="ARBA" id="ARBA00000085"/>
    </source>
</evidence>
<comment type="cofactor">
    <cofactor evidence="2">
        <name>heme</name>
        <dbReference type="ChEBI" id="CHEBI:30413"/>
    </cofactor>
</comment>
<dbReference type="InterPro" id="IPR036097">
    <property type="entry name" value="HisK_dim/P_sf"/>
</dbReference>
<organism evidence="19 20">
    <name type="scientific">Siculibacillus lacustris</name>
    <dbReference type="NCBI Taxonomy" id="1549641"/>
    <lineage>
        <taxon>Bacteria</taxon>
        <taxon>Pseudomonadati</taxon>
        <taxon>Pseudomonadota</taxon>
        <taxon>Alphaproteobacteria</taxon>
        <taxon>Hyphomicrobiales</taxon>
        <taxon>Ancalomicrobiaceae</taxon>
        <taxon>Siculibacillus</taxon>
    </lineage>
</organism>
<dbReference type="CDD" id="cd00082">
    <property type="entry name" value="HisKA"/>
    <property type="match status" value="1"/>
</dbReference>
<dbReference type="SUPFAM" id="SSF47384">
    <property type="entry name" value="Homodimeric domain of signal transducing histidine kinase"/>
    <property type="match status" value="1"/>
</dbReference>
<evidence type="ECO:0000256" key="10">
    <source>
        <dbReference type="ARBA" id="ARBA00023004"/>
    </source>
</evidence>
<evidence type="ECO:0000256" key="8">
    <source>
        <dbReference type="ARBA" id="ARBA00022777"/>
    </source>
</evidence>
<evidence type="ECO:0000256" key="9">
    <source>
        <dbReference type="ARBA" id="ARBA00022840"/>
    </source>
</evidence>
<keyword evidence="20" id="KW-1185">Reference proteome</keyword>
<dbReference type="PROSITE" id="PS50109">
    <property type="entry name" value="HIS_KIN"/>
    <property type="match status" value="1"/>
</dbReference>
<dbReference type="GO" id="GO:0005524">
    <property type="term" value="F:ATP binding"/>
    <property type="evidence" value="ECO:0007669"/>
    <property type="project" value="UniProtKB-KW"/>
</dbReference>
<dbReference type="AlphaFoldDB" id="A0A4Q9VQC5"/>
<dbReference type="EMBL" id="SJFN01000016">
    <property type="protein sequence ID" value="TBW37167.1"/>
    <property type="molecule type" value="Genomic_DNA"/>
</dbReference>
<dbReference type="InterPro" id="IPR003661">
    <property type="entry name" value="HisK_dim/P_dom"/>
</dbReference>
<dbReference type="InterPro" id="IPR000700">
    <property type="entry name" value="PAS-assoc_C"/>
</dbReference>
<sequence length="406" mass="44181">MQRCAGVPNAASRSGTGSAGIEERSLVTSQPPTVSEARLLSVLDTAVDGIIVIDERGRMLIFNKACEDLFGYPVAEMVGRNVRELMPPEFSVDHDSYLANYLATGERRIIGIGREVRGRHADGTVFPIELSVGEARTPDGRQFIGIIRDLRQRKAVEQRLNQLQAQLVQMARVNAMDEMGAAIAHELNQPLTAVMLYLQALKRKLTRDGDETGPDPAILEILSKASREAERASSIIQRMRHFVEKREPDRQAVDLGKLIDEALELTLLGNDGAGVEVVRDEAIDLPRIEVDPVQIQQILINLIRNAIEAVRTRQERWIRIAVRVGEGRLSVEVEDSGAGIPKETVRSLFKAFATSKKSGLGLGLAISRSIAQNHGGDLLVEPGGEGRGATFVLSLPLTPAASGKAG</sequence>
<dbReference type="Pfam" id="PF00512">
    <property type="entry name" value="HisKA"/>
    <property type="match status" value="1"/>
</dbReference>
<comment type="function">
    <text evidence="12">Putative oxygen sensor; modulates the activity of FixJ, a transcriptional activator of nitrogen fixation fixK gene. FixL probably acts as a kinase that phosphorylates FixJ.</text>
</comment>
<dbReference type="InterPro" id="IPR005467">
    <property type="entry name" value="His_kinase_dom"/>
</dbReference>
<dbReference type="InterPro" id="IPR036890">
    <property type="entry name" value="HATPase_C_sf"/>
</dbReference>
<accession>A0A4Q9VQC5</accession>
<dbReference type="InterPro" id="IPR000014">
    <property type="entry name" value="PAS"/>
</dbReference>
<dbReference type="EC" id="2.7.13.3" evidence="3"/>
<dbReference type="Proteomes" id="UP000292781">
    <property type="component" value="Unassembled WGS sequence"/>
</dbReference>
<keyword evidence="8" id="KW-0418">Kinase</keyword>
<dbReference type="PRINTS" id="PR00344">
    <property type="entry name" value="BCTRLSENSOR"/>
</dbReference>
<evidence type="ECO:0000256" key="11">
    <source>
        <dbReference type="ARBA" id="ARBA00023012"/>
    </source>
</evidence>
<dbReference type="InterPro" id="IPR004358">
    <property type="entry name" value="Sig_transdc_His_kin-like_C"/>
</dbReference>
<feature type="region of interest" description="Disordered" evidence="15">
    <location>
        <begin position="1"/>
        <end position="29"/>
    </location>
</feature>
<evidence type="ECO:0000256" key="2">
    <source>
        <dbReference type="ARBA" id="ARBA00001971"/>
    </source>
</evidence>
<dbReference type="GO" id="GO:0006355">
    <property type="term" value="P:regulation of DNA-templated transcription"/>
    <property type="evidence" value="ECO:0007669"/>
    <property type="project" value="InterPro"/>
</dbReference>
<keyword evidence="11" id="KW-0902">Two-component regulatory system</keyword>
<evidence type="ECO:0000313" key="20">
    <source>
        <dbReference type="Proteomes" id="UP000292781"/>
    </source>
</evidence>
<dbReference type="Pfam" id="PF02518">
    <property type="entry name" value="HATPase_c"/>
    <property type="match status" value="1"/>
</dbReference>
<comment type="catalytic activity">
    <reaction evidence="1">
        <text>ATP + protein L-histidine = ADP + protein N-phospho-L-histidine.</text>
        <dbReference type="EC" id="2.7.13.3"/>
    </reaction>
</comment>
<keyword evidence="10" id="KW-0408">Iron</keyword>
<dbReference type="SMART" id="SM00388">
    <property type="entry name" value="HisKA"/>
    <property type="match status" value="1"/>
</dbReference>
<keyword evidence="9" id="KW-0067">ATP-binding</keyword>
<keyword evidence="6" id="KW-0808">Transferase</keyword>
<dbReference type="PROSITE" id="PS50113">
    <property type="entry name" value="PAC"/>
    <property type="match status" value="1"/>
</dbReference>
<evidence type="ECO:0000259" key="16">
    <source>
        <dbReference type="PROSITE" id="PS50109"/>
    </source>
</evidence>
<evidence type="ECO:0000259" key="18">
    <source>
        <dbReference type="PROSITE" id="PS50113"/>
    </source>
</evidence>
<dbReference type="PANTHER" id="PTHR43065">
    <property type="entry name" value="SENSOR HISTIDINE KINASE"/>
    <property type="match status" value="1"/>
</dbReference>
<dbReference type="NCBIfam" id="TIGR00229">
    <property type="entry name" value="sensory_box"/>
    <property type="match status" value="1"/>
</dbReference>
<evidence type="ECO:0000256" key="12">
    <source>
        <dbReference type="ARBA" id="ARBA00059827"/>
    </source>
</evidence>
<dbReference type="PANTHER" id="PTHR43065:SF10">
    <property type="entry name" value="PEROXIDE STRESS-ACTIVATED HISTIDINE KINASE MAK3"/>
    <property type="match status" value="1"/>
</dbReference>
<dbReference type="FunFam" id="3.30.450.20:FF:000060">
    <property type="entry name" value="Sensor protein FixL"/>
    <property type="match status" value="1"/>
</dbReference>
<dbReference type="GO" id="GO:0000155">
    <property type="term" value="F:phosphorelay sensor kinase activity"/>
    <property type="evidence" value="ECO:0007669"/>
    <property type="project" value="InterPro"/>
</dbReference>
<dbReference type="SMART" id="SM00387">
    <property type="entry name" value="HATPase_c"/>
    <property type="match status" value="1"/>
</dbReference>
<dbReference type="Gene3D" id="3.30.565.10">
    <property type="entry name" value="Histidine kinase-like ATPase, C-terminal domain"/>
    <property type="match status" value="1"/>
</dbReference>
<dbReference type="PROSITE" id="PS50112">
    <property type="entry name" value="PAS"/>
    <property type="match status" value="1"/>
</dbReference>
<dbReference type="InterPro" id="IPR003594">
    <property type="entry name" value="HATPase_dom"/>
</dbReference>
<reference evidence="19 20" key="1">
    <citation type="submission" date="2019-02" db="EMBL/GenBank/DDBJ databases">
        <title>Siculibacillus lacustris gen. nov., sp. nov., a new rosette-forming bacterium isolated from a freshwater crater lake (Lake St. Ana, Romania).</title>
        <authorList>
            <person name="Felfoldi T."/>
            <person name="Marton Z."/>
            <person name="Szabo A."/>
            <person name="Mentes A."/>
            <person name="Boka K."/>
            <person name="Marialigeti K."/>
            <person name="Mathe I."/>
            <person name="Koncz M."/>
            <person name="Schumann P."/>
            <person name="Toth E."/>
        </authorList>
    </citation>
    <scope>NUCLEOTIDE SEQUENCE [LARGE SCALE GENOMIC DNA]</scope>
    <source>
        <strain evidence="19 20">SA-279</strain>
    </source>
</reference>
<evidence type="ECO:0000256" key="15">
    <source>
        <dbReference type="SAM" id="MobiDB-lite"/>
    </source>
</evidence>
<keyword evidence="5" id="KW-0479">Metal-binding</keyword>
<evidence type="ECO:0000256" key="5">
    <source>
        <dbReference type="ARBA" id="ARBA00022617"/>
    </source>
</evidence>
<feature type="domain" description="Histidine kinase" evidence="16">
    <location>
        <begin position="182"/>
        <end position="399"/>
    </location>
</feature>
<evidence type="ECO:0000313" key="19">
    <source>
        <dbReference type="EMBL" id="TBW37167.1"/>
    </source>
</evidence>
<comment type="caution">
    <text evidence="19">The sequence shown here is derived from an EMBL/GenBank/DDBJ whole genome shotgun (WGS) entry which is preliminary data.</text>
</comment>
<dbReference type="CDD" id="cd00130">
    <property type="entry name" value="PAS"/>
    <property type="match status" value="1"/>
</dbReference>
<feature type="domain" description="PAC" evidence="18">
    <location>
        <begin position="112"/>
        <end position="162"/>
    </location>
</feature>
<dbReference type="Gene3D" id="3.30.450.20">
    <property type="entry name" value="PAS domain"/>
    <property type="match status" value="1"/>
</dbReference>
<dbReference type="OrthoDB" id="9789238at2"/>
<evidence type="ECO:0000256" key="14">
    <source>
        <dbReference type="SAM" id="Coils"/>
    </source>
</evidence>
<dbReference type="Gene3D" id="1.10.287.130">
    <property type="match status" value="1"/>
</dbReference>
<feature type="coiled-coil region" evidence="14">
    <location>
        <begin position="146"/>
        <end position="173"/>
    </location>
</feature>
<protein>
    <recommendedName>
        <fullName evidence="13">Sensor protein FixL</fullName>
        <ecNumber evidence="3">2.7.13.3</ecNumber>
    </recommendedName>
</protein>
<dbReference type="Pfam" id="PF00989">
    <property type="entry name" value="PAS"/>
    <property type="match status" value="1"/>
</dbReference>
<evidence type="ECO:0000256" key="3">
    <source>
        <dbReference type="ARBA" id="ARBA00012438"/>
    </source>
</evidence>
<evidence type="ECO:0000256" key="7">
    <source>
        <dbReference type="ARBA" id="ARBA00022741"/>
    </source>
</evidence>
<evidence type="ECO:0000256" key="13">
    <source>
        <dbReference type="ARBA" id="ARBA00070616"/>
    </source>
</evidence>
<dbReference type="InterPro" id="IPR013767">
    <property type="entry name" value="PAS_fold"/>
</dbReference>
<proteinExistence type="predicted"/>
<keyword evidence="14" id="KW-0175">Coiled coil</keyword>
<name>A0A4Q9VQC5_9HYPH</name>
<keyword evidence="4" id="KW-0597">Phosphoprotein</keyword>
<evidence type="ECO:0000259" key="17">
    <source>
        <dbReference type="PROSITE" id="PS50112"/>
    </source>
</evidence>
<dbReference type="InterPro" id="IPR035965">
    <property type="entry name" value="PAS-like_dom_sf"/>
</dbReference>
<dbReference type="SUPFAM" id="SSF55874">
    <property type="entry name" value="ATPase domain of HSP90 chaperone/DNA topoisomerase II/histidine kinase"/>
    <property type="match status" value="1"/>
</dbReference>
<keyword evidence="5" id="KW-0349">Heme</keyword>
<dbReference type="SUPFAM" id="SSF55785">
    <property type="entry name" value="PYP-like sensor domain (PAS domain)"/>
    <property type="match status" value="1"/>
</dbReference>
<gene>
    <name evidence="19" type="ORF">EYW49_11895</name>
</gene>